<dbReference type="FunFam" id="3.40.50.720:FF:000084">
    <property type="entry name" value="Short-chain dehydrogenase reductase"/>
    <property type="match status" value="1"/>
</dbReference>
<sequence>MKLAGKTTIITGGATGIGLACAELFLKEGGKVVLFGRRQDRLEEAKKALNGDVLTISGDITQETDVGRLVNETRSRFESIDILINNAGTFAMAPLHEMAPEEWDRVLDINLRGVFLLTRNVIPSMLERGKGSIVHISSILGMIAAPQTAAYNASKAALSQFSRSLAVEYGPQGIRSNTICPGLIETEMTEGMMENKEWIDELSKRYPIGRFGKPQDVAQACLFFASDVSSFITGTVLPVDGGCTAN</sequence>
<dbReference type="NCBIfam" id="NF005559">
    <property type="entry name" value="PRK07231.1"/>
    <property type="match status" value="1"/>
</dbReference>
<protein>
    <submittedName>
        <fullName evidence="4">SDR family oxidoreductase</fullName>
    </submittedName>
</protein>
<dbReference type="InterPro" id="IPR002347">
    <property type="entry name" value="SDR_fam"/>
</dbReference>
<dbReference type="Gene3D" id="3.40.50.720">
    <property type="entry name" value="NAD(P)-binding Rossmann-like Domain"/>
    <property type="match status" value="1"/>
</dbReference>
<evidence type="ECO:0000256" key="2">
    <source>
        <dbReference type="ARBA" id="ARBA00023002"/>
    </source>
</evidence>
<dbReference type="InterPro" id="IPR020904">
    <property type="entry name" value="Sc_DH/Rdtase_CS"/>
</dbReference>
<accession>A0A7T0G0T1</accession>
<dbReference type="PRINTS" id="PR00080">
    <property type="entry name" value="SDRFAMILY"/>
</dbReference>
<evidence type="ECO:0000259" key="3">
    <source>
        <dbReference type="SMART" id="SM00822"/>
    </source>
</evidence>
<dbReference type="KEGG" id="nli:G3M70_12375"/>
<dbReference type="PROSITE" id="PS00061">
    <property type="entry name" value="ADH_SHORT"/>
    <property type="match status" value="1"/>
</dbReference>
<comment type="similarity">
    <text evidence="1">Belongs to the short-chain dehydrogenases/reductases (SDR) family.</text>
</comment>
<dbReference type="AlphaFoldDB" id="A0A7T0G0T1"/>
<dbReference type="EMBL" id="CP048685">
    <property type="protein sequence ID" value="QPJ62625.1"/>
    <property type="molecule type" value="Genomic_DNA"/>
</dbReference>
<dbReference type="PRINTS" id="PR00081">
    <property type="entry name" value="GDHRDH"/>
</dbReference>
<keyword evidence="2" id="KW-0560">Oxidoreductase</keyword>
<dbReference type="InterPro" id="IPR057326">
    <property type="entry name" value="KR_dom"/>
</dbReference>
<organism evidence="4 5">
    <name type="scientific">Candidatus Nitronauta litoralis</name>
    <dbReference type="NCBI Taxonomy" id="2705533"/>
    <lineage>
        <taxon>Bacteria</taxon>
        <taxon>Pseudomonadati</taxon>
        <taxon>Nitrospinota/Tectimicrobiota group</taxon>
        <taxon>Nitrospinota</taxon>
        <taxon>Nitrospinia</taxon>
        <taxon>Nitrospinales</taxon>
        <taxon>Nitrospinaceae</taxon>
        <taxon>Candidatus Nitronauta</taxon>
    </lineage>
</organism>
<dbReference type="Proteomes" id="UP000594688">
    <property type="component" value="Chromosome"/>
</dbReference>
<dbReference type="SUPFAM" id="SSF51735">
    <property type="entry name" value="NAD(P)-binding Rossmann-fold domains"/>
    <property type="match status" value="1"/>
</dbReference>
<evidence type="ECO:0000313" key="5">
    <source>
        <dbReference type="Proteomes" id="UP000594688"/>
    </source>
</evidence>
<evidence type="ECO:0000256" key="1">
    <source>
        <dbReference type="ARBA" id="ARBA00006484"/>
    </source>
</evidence>
<reference evidence="4 5" key="1">
    <citation type="submission" date="2020-02" db="EMBL/GenBank/DDBJ databases">
        <title>Genomic and physiological characterization of two novel Nitrospinaceae genera.</title>
        <authorList>
            <person name="Mueller A.J."/>
            <person name="Jung M.-Y."/>
            <person name="Strachan C.R."/>
            <person name="Herbold C.W."/>
            <person name="Kirkegaard R.H."/>
            <person name="Daims H."/>
        </authorList>
    </citation>
    <scope>NUCLEOTIDE SEQUENCE [LARGE SCALE GENOMIC DNA]</scope>
    <source>
        <strain evidence="4">EB</strain>
    </source>
</reference>
<dbReference type="PANTHER" id="PTHR42760">
    <property type="entry name" value="SHORT-CHAIN DEHYDROGENASES/REDUCTASES FAMILY MEMBER"/>
    <property type="match status" value="1"/>
</dbReference>
<evidence type="ECO:0000313" key="4">
    <source>
        <dbReference type="EMBL" id="QPJ62625.1"/>
    </source>
</evidence>
<dbReference type="Pfam" id="PF13561">
    <property type="entry name" value="adh_short_C2"/>
    <property type="match status" value="1"/>
</dbReference>
<gene>
    <name evidence="4" type="ORF">G3M70_12375</name>
</gene>
<dbReference type="CDD" id="cd05233">
    <property type="entry name" value="SDR_c"/>
    <property type="match status" value="1"/>
</dbReference>
<dbReference type="PROSITE" id="PS51257">
    <property type="entry name" value="PROKAR_LIPOPROTEIN"/>
    <property type="match status" value="1"/>
</dbReference>
<dbReference type="SMART" id="SM00822">
    <property type="entry name" value="PKS_KR"/>
    <property type="match status" value="1"/>
</dbReference>
<proteinExistence type="inferred from homology"/>
<dbReference type="PANTHER" id="PTHR42760:SF115">
    <property type="entry name" value="3-OXOACYL-[ACYL-CARRIER-PROTEIN] REDUCTASE FABG"/>
    <property type="match status" value="1"/>
</dbReference>
<dbReference type="GO" id="GO:0016616">
    <property type="term" value="F:oxidoreductase activity, acting on the CH-OH group of donors, NAD or NADP as acceptor"/>
    <property type="evidence" value="ECO:0007669"/>
    <property type="project" value="TreeGrafter"/>
</dbReference>
<name>A0A7T0G0T1_9BACT</name>
<feature type="domain" description="Ketoreductase" evidence="3">
    <location>
        <begin position="6"/>
        <end position="186"/>
    </location>
</feature>
<dbReference type="InterPro" id="IPR036291">
    <property type="entry name" value="NAD(P)-bd_dom_sf"/>
</dbReference>